<protein>
    <submittedName>
        <fullName evidence="1">8-oxo-dGTP diphosphatase</fullName>
    </submittedName>
</protein>
<dbReference type="RefSeq" id="WP_037817333.1">
    <property type="nucleotide sequence ID" value="NZ_PJMY01000003.1"/>
</dbReference>
<dbReference type="EMBL" id="PJMY01000003">
    <property type="protein sequence ID" value="PKV95523.1"/>
    <property type="molecule type" value="Genomic_DNA"/>
</dbReference>
<accession>A0A2N3WNU4</accession>
<dbReference type="SUPFAM" id="SSF55811">
    <property type="entry name" value="Nudix"/>
    <property type="match status" value="1"/>
</dbReference>
<proteinExistence type="predicted"/>
<dbReference type="Gene3D" id="3.90.79.10">
    <property type="entry name" value="Nucleoside Triphosphate Pyrophosphohydrolase"/>
    <property type="match status" value="1"/>
</dbReference>
<dbReference type="InterPro" id="IPR015797">
    <property type="entry name" value="NUDIX_hydrolase-like_dom_sf"/>
</dbReference>
<dbReference type="AlphaFoldDB" id="A0A2N3WNU4"/>
<keyword evidence="2" id="KW-1185">Reference proteome</keyword>
<name>A0A2N3WNU4_9PSEU</name>
<dbReference type="OrthoDB" id="9804442at2"/>
<reference evidence="1 2" key="1">
    <citation type="submission" date="2017-12" db="EMBL/GenBank/DDBJ databases">
        <title>Sequencing the genomes of 1000 Actinobacteria strains.</title>
        <authorList>
            <person name="Klenk H.-P."/>
        </authorList>
    </citation>
    <scope>NUCLEOTIDE SEQUENCE [LARGE SCALE GENOMIC DNA]</scope>
    <source>
        <strain evidence="1 2">DSM 45165</strain>
    </source>
</reference>
<dbReference type="Proteomes" id="UP000233750">
    <property type="component" value="Unassembled WGS sequence"/>
</dbReference>
<gene>
    <name evidence="1" type="ORF">ATK30_6445</name>
</gene>
<organism evidence="1 2">
    <name type="scientific">Amycolatopsis echigonensis</name>
    <dbReference type="NCBI Taxonomy" id="2576905"/>
    <lineage>
        <taxon>Bacteria</taxon>
        <taxon>Bacillati</taxon>
        <taxon>Actinomycetota</taxon>
        <taxon>Actinomycetes</taxon>
        <taxon>Pseudonocardiales</taxon>
        <taxon>Pseudonocardiaceae</taxon>
        <taxon>Amycolatopsis</taxon>
    </lineage>
</organism>
<evidence type="ECO:0000313" key="2">
    <source>
        <dbReference type="Proteomes" id="UP000233750"/>
    </source>
</evidence>
<comment type="caution">
    <text evidence="1">The sequence shown here is derived from an EMBL/GenBank/DDBJ whole genome shotgun (WGS) entry which is preliminary data.</text>
</comment>
<sequence>MRNDAIHEHGPRVVAYALIGREEDLLFITDDTGALVLPGGPVPDGEPVEHALRRTLRDQIDGTIAGLEFCAVIEHEASKEPPNSLSELAFLFDVTLDDTDRIAARRPHAHRWAGETDVALLRPAMIADALRSGDLSAGAPWRAWTP</sequence>
<evidence type="ECO:0000313" key="1">
    <source>
        <dbReference type="EMBL" id="PKV95523.1"/>
    </source>
</evidence>